<dbReference type="HOGENOM" id="CLU_2431652_0_0_1"/>
<dbReference type="KEGG" id="gtt:GUITHDRAFT_103990"/>
<dbReference type="AlphaFoldDB" id="L1JPH6"/>
<sequence length="91" mass="10142">MNRSCNVNYNLKQMPTKPPRMFYITVKSESLVLKKPLVASSALDDCAGIIIQLKRHGNVCRSSESSTFIRKAEMKQAKNCFDAASTISTDI</sequence>
<dbReference type="GeneID" id="17307005"/>
<organism evidence="1">
    <name type="scientific">Guillardia theta (strain CCMP2712)</name>
    <name type="common">Cryptophyte</name>
    <dbReference type="NCBI Taxonomy" id="905079"/>
    <lineage>
        <taxon>Eukaryota</taxon>
        <taxon>Cryptophyceae</taxon>
        <taxon>Pyrenomonadales</taxon>
        <taxon>Geminigeraceae</taxon>
        <taxon>Guillardia</taxon>
    </lineage>
</organism>
<protein>
    <submittedName>
        <fullName evidence="1 2">Uncharacterized protein</fullName>
    </submittedName>
</protein>
<dbReference type="PaxDb" id="55529-EKX50179"/>
<evidence type="ECO:0000313" key="1">
    <source>
        <dbReference type="EMBL" id="EKX50179.1"/>
    </source>
</evidence>
<accession>L1JPH6</accession>
<evidence type="ECO:0000313" key="2">
    <source>
        <dbReference type="EnsemblProtists" id="EKX50179"/>
    </source>
</evidence>
<dbReference type="RefSeq" id="XP_005837159.1">
    <property type="nucleotide sequence ID" value="XM_005837102.1"/>
</dbReference>
<proteinExistence type="predicted"/>
<dbReference type="EnsemblProtists" id="EKX50179">
    <property type="protein sequence ID" value="EKX50179"/>
    <property type="gene ID" value="GUITHDRAFT_103990"/>
</dbReference>
<gene>
    <name evidence="1" type="ORF">GUITHDRAFT_103990</name>
</gene>
<reference evidence="3" key="2">
    <citation type="submission" date="2012-11" db="EMBL/GenBank/DDBJ databases">
        <authorList>
            <person name="Kuo A."/>
            <person name="Curtis B.A."/>
            <person name="Tanifuji G."/>
            <person name="Burki F."/>
            <person name="Gruber A."/>
            <person name="Irimia M."/>
            <person name="Maruyama S."/>
            <person name="Arias M.C."/>
            <person name="Ball S.G."/>
            <person name="Gile G.H."/>
            <person name="Hirakawa Y."/>
            <person name="Hopkins J.F."/>
            <person name="Rensing S.A."/>
            <person name="Schmutz J."/>
            <person name="Symeonidi A."/>
            <person name="Elias M."/>
            <person name="Eveleigh R.J."/>
            <person name="Herman E.K."/>
            <person name="Klute M.J."/>
            <person name="Nakayama T."/>
            <person name="Obornik M."/>
            <person name="Reyes-Prieto A."/>
            <person name="Armbrust E.V."/>
            <person name="Aves S.J."/>
            <person name="Beiko R.G."/>
            <person name="Coutinho P."/>
            <person name="Dacks J.B."/>
            <person name="Durnford D.G."/>
            <person name="Fast N.M."/>
            <person name="Green B.R."/>
            <person name="Grisdale C."/>
            <person name="Hempe F."/>
            <person name="Henrissat B."/>
            <person name="Hoppner M.P."/>
            <person name="Ishida K.-I."/>
            <person name="Kim E."/>
            <person name="Koreny L."/>
            <person name="Kroth P.G."/>
            <person name="Liu Y."/>
            <person name="Malik S.-B."/>
            <person name="Maier U.G."/>
            <person name="McRose D."/>
            <person name="Mock T."/>
            <person name="Neilson J.A."/>
            <person name="Onodera N.T."/>
            <person name="Poole A.M."/>
            <person name="Pritham E.J."/>
            <person name="Richards T.A."/>
            <person name="Rocap G."/>
            <person name="Roy S.W."/>
            <person name="Sarai C."/>
            <person name="Schaack S."/>
            <person name="Shirato S."/>
            <person name="Slamovits C.H."/>
            <person name="Spencer D.F."/>
            <person name="Suzuki S."/>
            <person name="Worden A.Z."/>
            <person name="Zauner S."/>
            <person name="Barry K."/>
            <person name="Bell C."/>
            <person name="Bharti A.K."/>
            <person name="Crow J.A."/>
            <person name="Grimwood J."/>
            <person name="Kramer R."/>
            <person name="Lindquist E."/>
            <person name="Lucas S."/>
            <person name="Salamov A."/>
            <person name="McFadden G.I."/>
            <person name="Lane C.E."/>
            <person name="Keeling P.J."/>
            <person name="Gray M.W."/>
            <person name="Grigoriev I.V."/>
            <person name="Archibald J.M."/>
        </authorList>
    </citation>
    <scope>NUCLEOTIDE SEQUENCE</scope>
    <source>
        <strain evidence="3">CCMP2712</strain>
    </source>
</reference>
<dbReference type="Proteomes" id="UP000011087">
    <property type="component" value="Unassembled WGS sequence"/>
</dbReference>
<keyword evidence="3" id="KW-1185">Reference proteome</keyword>
<dbReference type="EMBL" id="JH992979">
    <property type="protein sequence ID" value="EKX50179.1"/>
    <property type="molecule type" value="Genomic_DNA"/>
</dbReference>
<reference evidence="2" key="3">
    <citation type="submission" date="2016-03" db="UniProtKB">
        <authorList>
            <consortium name="EnsemblProtists"/>
        </authorList>
    </citation>
    <scope>IDENTIFICATION</scope>
</reference>
<evidence type="ECO:0000313" key="3">
    <source>
        <dbReference type="Proteomes" id="UP000011087"/>
    </source>
</evidence>
<reference evidence="1 3" key="1">
    <citation type="journal article" date="2012" name="Nature">
        <title>Algal genomes reveal evolutionary mosaicism and the fate of nucleomorphs.</title>
        <authorList>
            <consortium name="DOE Joint Genome Institute"/>
            <person name="Curtis B.A."/>
            <person name="Tanifuji G."/>
            <person name="Burki F."/>
            <person name="Gruber A."/>
            <person name="Irimia M."/>
            <person name="Maruyama S."/>
            <person name="Arias M.C."/>
            <person name="Ball S.G."/>
            <person name="Gile G.H."/>
            <person name="Hirakawa Y."/>
            <person name="Hopkins J.F."/>
            <person name="Kuo A."/>
            <person name="Rensing S.A."/>
            <person name="Schmutz J."/>
            <person name="Symeonidi A."/>
            <person name="Elias M."/>
            <person name="Eveleigh R.J."/>
            <person name="Herman E.K."/>
            <person name="Klute M.J."/>
            <person name="Nakayama T."/>
            <person name="Obornik M."/>
            <person name="Reyes-Prieto A."/>
            <person name="Armbrust E.V."/>
            <person name="Aves S.J."/>
            <person name="Beiko R.G."/>
            <person name="Coutinho P."/>
            <person name="Dacks J.B."/>
            <person name="Durnford D.G."/>
            <person name="Fast N.M."/>
            <person name="Green B.R."/>
            <person name="Grisdale C.J."/>
            <person name="Hempel F."/>
            <person name="Henrissat B."/>
            <person name="Hoppner M.P."/>
            <person name="Ishida K."/>
            <person name="Kim E."/>
            <person name="Koreny L."/>
            <person name="Kroth P.G."/>
            <person name="Liu Y."/>
            <person name="Malik S.B."/>
            <person name="Maier U.G."/>
            <person name="McRose D."/>
            <person name="Mock T."/>
            <person name="Neilson J.A."/>
            <person name="Onodera N.T."/>
            <person name="Poole A.M."/>
            <person name="Pritham E.J."/>
            <person name="Richards T.A."/>
            <person name="Rocap G."/>
            <person name="Roy S.W."/>
            <person name="Sarai C."/>
            <person name="Schaack S."/>
            <person name="Shirato S."/>
            <person name="Slamovits C.H."/>
            <person name="Spencer D.F."/>
            <person name="Suzuki S."/>
            <person name="Worden A.Z."/>
            <person name="Zauner S."/>
            <person name="Barry K."/>
            <person name="Bell C."/>
            <person name="Bharti A.K."/>
            <person name="Crow J.A."/>
            <person name="Grimwood J."/>
            <person name="Kramer R."/>
            <person name="Lindquist E."/>
            <person name="Lucas S."/>
            <person name="Salamov A."/>
            <person name="McFadden G.I."/>
            <person name="Lane C.E."/>
            <person name="Keeling P.J."/>
            <person name="Gray M.W."/>
            <person name="Grigoriev I.V."/>
            <person name="Archibald J.M."/>
        </authorList>
    </citation>
    <scope>NUCLEOTIDE SEQUENCE</scope>
    <source>
        <strain evidence="1 3">CCMP2712</strain>
    </source>
</reference>
<name>L1JPH6_GUITC</name>